<evidence type="ECO:0000313" key="13">
    <source>
        <dbReference type="EMBL" id="CAH3161469.1"/>
    </source>
</evidence>
<keyword evidence="4 11" id="KW-1133">Transmembrane helix</keyword>
<gene>
    <name evidence="13" type="ORF">PMEA_00033846</name>
</gene>
<evidence type="ECO:0000256" key="2">
    <source>
        <dbReference type="ARBA" id="ARBA00022475"/>
    </source>
</evidence>
<comment type="subcellular location">
    <subcellularLocation>
        <location evidence="1">Cell membrane</location>
        <topology evidence="1">Multi-pass membrane protein</topology>
    </subcellularLocation>
</comment>
<keyword evidence="9 10" id="KW-0807">Transducer</keyword>
<evidence type="ECO:0000256" key="6">
    <source>
        <dbReference type="ARBA" id="ARBA00023136"/>
    </source>
</evidence>
<dbReference type="PANTHER" id="PTHR24246">
    <property type="entry name" value="OLFACTORY RECEPTOR AND ADENOSINE RECEPTOR"/>
    <property type="match status" value="1"/>
</dbReference>
<reference evidence="13 14" key="1">
    <citation type="submission" date="2022-05" db="EMBL/GenBank/DDBJ databases">
        <authorList>
            <consortium name="Genoscope - CEA"/>
            <person name="William W."/>
        </authorList>
    </citation>
    <scope>NUCLEOTIDE SEQUENCE [LARGE SCALE GENOMIC DNA]</scope>
</reference>
<feature type="transmembrane region" description="Helical" evidence="11">
    <location>
        <begin position="220"/>
        <end position="239"/>
    </location>
</feature>
<feature type="transmembrane region" description="Helical" evidence="11">
    <location>
        <begin position="88"/>
        <end position="109"/>
    </location>
</feature>
<evidence type="ECO:0000256" key="1">
    <source>
        <dbReference type="ARBA" id="ARBA00004651"/>
    </source>
</evidence>
<dbReference type="Proteomes" id="UP001159428">
    <property type="component" value="Unassembled WGS sequence"/>
</dbReference>
<dbReference type="InterPro" id="IPR000276">
    <property type="entry name" value="GPCR_Rhodpsn"/>
</dbReference>
<keyword evidence="8" id="KW-0325">Glycoprotein</keyword>
<feature type="transmembrane region" description="Helical" evidence="11">
    <location>
        <begin position="16"/>
        <end position="41"/>
    </location>
</feature>
<dbReference type="GO" id="GO:0005886">
    <property type="term" value="C:plasma membrane"/>
    <property type="evidence" value="ECO:0007669"/>
    <property type="project" value="UniProtKB-SubCell"/>
</dbReference>
<dbReference type="AlphaFoldDB" id="A0AAU9XWW3"/>
<dbReference type="SMART" id="SM01381">
    <property type="entry name" value="7TM_GPCR_Srsx"/>
    <property type="match status" value="1"/>
</dbReference>
<dbReference type="PROSITE" id="PS00237">
    <property type="entry name" value="G_PROTEIN_RECEP_F1_1"/>
    <property type="match status" value="1"/>
</dbReference>
<feature type="transmembrane region" description="Helical" evidence="11">
    <location>
        <begin position="130"/>
        <end position="152"/>
    </location>
</feature>
<dbReference type="SUPFAM" id="SSF81321">
    <property type="entry name" value="Family A G protein-coupled receptor-like"/>
    <property type="match status" value="1"/>
</dbReference>
<feature type="domain" description="G-protein coupled receptors family 1 profile" evidence="12">
    <location>
        <begin position="34"/>
        <end position="270"/>
    </location>
</feature>
<feature type="transmembrane region" description="Helical" evidence="11">
    <location>
        <begin position="251"/>
        <end position="272"/>
    </location>
</feature>
<protein>
    <recommendedName>
        <fullName evidence="12">G-protein coupled receptors family 1 profile domain-containing protein</fullName>
    </recommendedName>
</protein>
<evidence type="ECO:0000256" key="3">
    <source>
        <dbReference type="ARBA" id="ARBA00022692"/>
    </source>
</evidence>
<organism evidence="13 14">
    <name type="scientific">Pocillopora meandrina</name>
    <dbReference type="NCBI Taxonomy" id="46732"/>
    <lineage>
        <taxon>Eukaryota</taxon>
        <taxon>Metazoa</taxon>
        <taxon>Cnidaria</taxon>
        <taxon>Anthozoa</taxon>
        <taxon>Hexacorallia</taxon>
        <taxon>Scleractinia</taxon>
        <taxon>Astrocoeniina</taxon>
        <taxon>Pocilloporidae</taxon>
        <taxon>Pocillopora</taxon>
    </lineage>
</organism>
<feature type="transmembrane region" description="Helical" evidence="11">
    <location>
        <begin position="53"/>
        <end position="76"/>
    </location>
</feature>
<keyword evidence="2" id="KW-1003">Cell membrane</keyword>
<dbReference type="Gene3D" id="1.20.1070.10">
    <property type="entry name" value="Rhodopsin 7-helix transmembrane proteins"/>
    <property type="match status" value="1"/>
</dbReference>
<evidence type="ECO:0000256" key="10">
    <source>
        <dbReference type="RuleBase" id="RU000688"/>
    </source>
</evidence>
<sequence>DQDVDNEENSTIPSTIVIVNCFLNFLLMLISIFGNSLVLAAVIKTPSLRSPSIILLCGLAVSDLVVGLIVQPLFIAKVLKPFHFLGQLMKVLSATLCGISFATMSAISLDRFLALRYHMTYNSLNTTSRAKFTLISIWLVNSLLFSGVHIWYKPEHFYISYGLVGVYIIISTIAYVCIFRITRRHQYEIRAQYQTTEVQNACIQITLNVLMLTRTAVNTFVFYACTVFCYLPWIIYRLSYNDISVKNARRGWGFAVTLVFANSAINPVLYCWRLRELRLAVSKLLRKVQ</sequence>
<keyword evidence="14" id="KW-1185">Reference proteome</keyword>
<evidence type="ECO:0000256" key="4">
    <source>
        <dbReference type="ARBA" id="ARBA00022989"/>
    </source>
</evidence>
<dbReference type="PANTHER" id="PTHR24246:SF27">
    <property type="entry name" value="ADENOSINE RECEPTOR, ISOFORM A"/>
    <property type="match status" value="1"/>
</dbReference>
<keyword evidence="3 10" id="KW-0812">Transmembrane</keyword>
<feature type="non-terminal residue" evidence="13">
    <location>
        <position position="1"/>
    </location>
</feature>
<comment type="caution">
    <text evidence="13">The sequence shown here is derived from an EMBL/GenBank/DDBJ whole genome shotgun (WGS) entry which is preliminary data.</text>
</comment>
<evidence type="ECO:0000256" key="7">
    <source>
        <dbReference type="ARBA" id="ARBA00023170"/>
    </source>
</evidence>
<evidence type="ECO:0000256" key="8">
    <source>
        <dbReference type="ARBA" id="ARBA00023180"/>
    </source>
</evidence>
<proteinExistence type="inferred from homology"/>
<dbReference type="PRINTS" id="PR00237">
    <property type="entry name" value="GPCRRHODOPSN"/>
</dbReference>
<keyword evidence="7 10" id="KW-0675">Receptor</keyword>
<keyword evidence="6 11" id="KW-0472">Membrane</keyword>
<accession>A0AAU9XWW3</accession>
<dbReference type="PROSITE" id="PS50262">
    <property type="entry name" value="G_PROTEIN_RECEP_F1_2"/>
    <property type="match status" value="1"/>
</dbReference>
<keyword evidence="5 10" id="KW-0297">G-protein coupled receptor</keyword>
<name>A0AAU9XWW3_9CNID</name>
<dbReference type="Pfam" id="PF00001">
    <property type="entry name" value="7tm_1"/>
    <property type="match status" value="1"/>
</dbReference>
<evidence type="ECO:0000256" key="11">
    <source>
        <dbReference type="SAM" id="Phobius"/>
    </source>
</evidence>
<evidence type="ECO:0000256" key="5">
    <source>
        <dbReference type="ARBA" id="ARBA00023040"/>
    </source>
</evidence>
<dbReference type="CDD" id="cd00637">
    <property type="entry name" value="7tm_classA_rhodopsin-like"/>
    <property type="match status" value="1"/>
</dbReference>
<dbReference type="EMBL" id="CALNXJ010000080">
    <property type="protein sequence ID" value="CAH3161469.1"/>
    <property type="molecule type" value="Genomic_DNA"/>
</dbReference>
<dbReference type="GO" id="GO:0004930">
    <property type="term" value="F:G protein-coupled receptor activity"/>
    <property type="evidence" value="ECO:0007669"/>
    <property type="project" value="UniProtKB-KW"/>
</dbReference>
<evidence type="ECO:0000259" key="12">
    <source>
        <dbReference type="PROSITE" id="PS50262"/>
    </source>
</evidence>
<evidence type="ECO:0000256" key="9">
    <source>
        <dbReference type="ARBA" id="ARBA00023224"/>
    </source>
</evidence>
<evidence type="ECO:0000313" key="14">
    <source>
        <dbReference type="Proteomes" id="UP001159428"/>
    </source>
</evidence>
<feature type="transmembrane region" description="Helical" evidence="11">
    <location>
        <begin position="158"/>
        <end position="181"/>
    </location>
</feature>
<comment type="similarity">
    <text evidence="10">Belongs to the G-protein coupled receptor 1 family.</text>
</comment>
<dbReference type="InterPro" id="IPR017452">
    <property type="entry name" value="GPCR_Rhodpsn_7TM"/>
</dbReference>